<feature type="region of interest" description="Disordered" evidence="1">
    <location>
        <begin position="496"/>
        <end position="551"/>
    </location>
</feature>
<comment type="caution">
    <text evidence="2">The sequence shown here is derived from an EMBL/GenBank/DDBJ whole genome shotgun (WGS) entry which is preliminary data.</text>
</comment>
<proteinExistence type="predicted"/>
<evidence type="ECO:0000313" key="2">
    <source>
        <dbReference type="EMBL" id="KAE8250625.1"/>
    </source>
</evidence>
<feature type="region of interest" description="Disordered" evidence="1">
    <location>
        <begin position="160"/>
        <end position="200"/>
    </location>
</feature>
<feature type="compositionally biased region" description="Polar residues" evidence="1">
    <location>
        <begin position="538"/>
        <end position="551"/>
    </location>
</feature>
<keyword evidence="3" id="KW-1185">Reference proteome</keyword>
<gene>
    <name evidence="2" type="ORF">A4X13_0g4544</name>
</gene>
<accession>A0A177TCA0</accession>
<reference evidence="2" key="2">
    <citation type="journal article" date="2019" name="IMA Fungus">
        <title>Genome sequencing and comparison of five Tilletia species to identify candidate genes for the detection of regulated species infecting wheat.</title>
        <authorList>
            <person name="Nguyen H.D.T."/>
            <person name="Sultana T."/>
            <person name="Kesanakurti P."/>
            <person name="Hambleton S."/>
        </authorList>
    </citation>
    <scope>NUCLEOTIDE SEQUENCE</scope>
    <source>
        <strain evidence="2">DAOMC 236416</strain>
    </source>
</reference>
<dbReference type="AlphaFoldDB" id="A0A177TCA0"/>
<protein>
    <submittedName>
        <fullName evidence="2">Uncharacterized protein</fullName>
    </submittedName>
</protein>
<feature type="compositionally biased region" description="Basic and acidic residues" evidence="1">
    <location>
        <begin position="51"/>
        <end position="64"/>
    </location>
</feature>
<reference evidence="2" key="1">
    <citation type="submission" date="2016-04" db="EMBL/GenBank/DDBJ databases">
        <authorList>
            <person name="Nguyen H.D."/>
            <person name="Samba Siva P."/>
            <person name="Cullis J."/>
            <person name="Levesque C.A."/>
            <person name="Hambleton S."/>
        </authorList>
    </citation>
    <scope>NUCLEOTIDE SEQUENCE</scope>
    <source>
        <strain evidence="2">DAOMC 236416</strain>
    </source>
</reference>
<evidence type="ECO:0000313" key="3">
    <source>
        <dbReference type="Proteomes" id="UP000077521"/>
    </source>
</evidence>
<feature type="compositionally biased region" description="Acidic residues" evidence="1">
    <location>
        <begin position="522"/>
        <end position="531"/>
    </location>
</feature>
<dbReference type="Proteomes" id="UP000077521">
    <property type="component" value="Unassembled WGS sequence"/>
</dbReference>
<name>A0A177TCA0_9BASI</name>
<evidence type="ECO:0000256" key="1">
    <source>
        <dbReference type="SAM" id="MobiDB-lite"/>
    </source>
</evidence>
<dbReference type="EMBL" id="LWDF02000304">
    <property type="protein sequence ID" value="KAE8250625.1"/>
    <property type="molecule type" value="Genomic_DNA"/>
</dbReference>
<sequence length="593" mass="64599">MSGERDPNPNRGSRFNFRDAVRSVLGTQGATSGSGESGTGGYEPFPSALHLDTDEGKDNPKDADEEIRVVPYHFPRISDAQLEKLFPLPGILSAGSATGPSKQETAALRRRQVARAALDEMELNWKLDPSTLGERSDFNQGCAALVALLARVRVGGHDDSGLLDYSPGDPRSLEAQQRKEGEDSSAESGGPGGAKNSGSKSAFVKRWEAHDVLKAIDQQDHETILIIRDQAMDLLLDLSSSSTSSSAAGARSGGGSSGSLKTPLGYSISLGPKWDSTSIVICGALSKFVNSLPDGEEDGDATKTASSGRKRGHKMQLDPRTMQRLRKLKTNLKLAIDHSLFKDQNNLLASYMQVLIMSEGIGWVKDSTDSVQRALETHIRGVGTGGEGGVSANPVSVATDCVLQFITVNLRAKKDKASSVNDYISNAVGDLLLSALWQMVLLRPSEVLPGANETLNPDLVRSIPAYIFARDERVAQHFIDRVRDLRRALDEARLQEDENEYKRQRARALSTTSRKSMKAEHDEDEDKEEEDVAGKSAWSISTSTASPQRTIQLARNRNMRFLKVAEQMAEELGAAFRTRSEQRLELIKQVLKV</sequence>
<feature type="region of interest" description="Disordered" evidence="1">
    <location>
        <begin position="1"/>
        <end position="64"/>
    </location>
</feature>
<feature type="region of interest" description="Disordered" evidence="1">
    <location>
        <begin position="293"/>
        <end position="316"/>
    </location>
</feature>
<organism evidence="2 3">
    <name type="scientific">Tilletia indica</name>
    <dbReference type="NCBI Taxonomy" id="43049"/>
    <lineage>
        <taxon>Eukaryota</taxon>
        <taxon>Fungi</taxon>
        <taxon>Dikarya</taxon>
        <taxon>Basidiomycota</taxon>
        <taxon>Ustilaginomycotina</taxon>
        <taxon>Exobasidiomycetes</taxon>
        <taxon>Tilletiales</taxon>
        <taxon>Tilletiaceae</taxon>
        <taxon>Tilletia</taxon>
    </lineage>
</organism>